<keyword evidence="1" id="KW-0472">Membrane</keyword>
<keyword evidence="1" id="KW-1133">Transmembrane helix</keyword>
<comment type="caution">
    <text evidence="2">The sequence shown here is derived from an EMBL/GenBank/DDBJ whole genome shotgun (WGS) entry which is preliminary data.</text>
</comment>
<feature type="transmembrane region" description="Helical" evidence="1">
    <location>
        <begin position="132"/>
        <end position="153"/>
    </location>
</feature>
<evidence type="ECO:0000313" key="3">
    <source>
        <dbReference type="Proteomes" id="UP000664859"/>
    </source>
</evidence>
<evidence type="ECO:0000313" key="2">
    <source>
        <dbReference type="EMBL" id="KAG5175909.1"/>
    </source>
</evidence>
<accession>A0A835YRM6</accession>
<keyword evidence="1" id="KW-0812">Transmembrane</keyword>
<dbReference type="EMBL" id="JAFCMP010000544">
    <property type="protein sequence ID" value="KAG5175909.1"/>
    <property type="molecule type" value="Genomic_DNA"/>
</dbReference>
<evidence type="ECO:0000256" key="1">
    <source>
        <dbReference type="SAM" id="Phobius"/>
    </source>
</evidence>
<proteinExistence type="predicted"/>
<feature type="transmembrane region" description="Helical" evidence="1">
    <location>
        <begin position="69"/>
        <end position="90"/>
    </location>
</feature>
<name>A0A835YRM6_9STRA</name>
<feature type="transmembrane region" description="Helical" evidence="1">
    <location>
        <begin position="165"/>
        <end position="184"/>
    </location>
</feature>
<keyword evidence="3" id="KW-1185">Reference proteome</keyword>
<organism evidence="2 3">
    <name type="scientific">Tribonema minus</name>
    <dbReference type="NCBI Taxonomy" id="303371"/>
    <lineage>
        <taxon>Eukaryota</taxon>
        <taxon>Sar</taxon>
        <taxon>Stramenopiles</taxon>
        <taxon>Ochrophyta</taxon>
        <taxon>PX clade</taxon>
        <taxon>Xanthophyceae</taxon>
        <taxon>Tribonematales</taxon>
        <taxon>Tribonemataceae</taxon>
        <taxon>Tribonema</taxon>
    </lineage>
</organism>
<sequence length="227" mass="24887">MTQSVQLGVVFNLAVTLASLCISLVVPWARYNHLVQRIPPAEAIYEAKTVGLWRCYGASCALKMQPRPFFWGGLLAIIFLALAVVLAMYAVVAEANRGRDTVFHVALAMYAVVAEANRGRDTMTSPRYPQRLHLYSLIALVLAPTIYALSTFHYMHGGYYMAGEYMALGAAGISAVLLALQYFLGPELNRIYVLQFHFAQPGYLSIGGSGSKRSPHRPAGETTALRV</sequence>
<dbReference type="Proteomes" id="UP000664859">
    <property type="component" value="Unassembled WGS sequence"/>
</dbReference>
<dbReference type="AlphaFoldDB" id="A0A835YRM6"/>
<gene>
    <name evidence="2" type="ORF">JKP88DRAFT_337167</name>
</gene>
<protein>
    <submittedName>
        <fullName evidence="2">Uncharacterized protein</fullName>
    </submittedName>
</protein>
<feature type="transmembrane region" description="Helical" evidence="1">
    <location>
        <begin position="6"/>
        <end position="29"/>
    </location>
</feature>
<reference evidence="2" key="1">
    <citation type="submission" date="2021-02" db="EMBL/GenBank/DDBJ databases">
        <title>First Annotated Genome of the Yellow-green Alga Tribonema minus.</title>
        <authorList>
            <person name="Mahan K.M."/>
        </authorList>
    </citation>
    <scope>NUCLEOTIDE SEQUENCE</scope>
    <source>
        <strain evidence="2">UTEX B ZZ1240</strain>
    </source>
</reference>